<evidence type="ECO:0000256" key="5">
    <source>
        <dbReference type="ARBA" id="ARBA00023274"/>
    </source>
</evidence>
<keyword evidence="10" id="KW-0934">Plastid</keyword>
<evidence type="ECO:0000313" key="10">
    <source>
        <dbReference type="EMBL" id="QBX98288.1"/>
    </source>
</evidence>
<dbReference type="EMBL" id="MK085995">
    <property type="protein sequence ID" value="QBX98288.1"/>
    <property type="molecule type" value="Genomic_DNA"/>
</dbReference>
<dbReference type="PANTHER" id="PTHR13479">
    <property type="entry name" value="30S RIBOSOMAL PROTEIN S18"/>
    <property type="match status" value="1"/>
</dbReference>
<proteinExistence type="inferred from homology"/>
<sequence>MSSSTPNDSTQKIGQLLNQKATQRGLVISRVRVRMQNKSKQDQKGKKQNARRNRRRWQTVNISGPAAVLDYKNTTILRRHITVQGRILPRRFNHLTAKQQRYVSRSIKRARGICLIATVRRRR</sequence>
<keyword evidence="4 7" id="KW-0689">Ribosomal protein</keyword>
<dbReference type="InterPro" id="IPR036870">
    <property type="entry name" value="Ribosomal_bS18_sf"/>
</dbReference>
<dbReference type="GO" id="GO:1990904">
    <property type="term" value="C:ribonucleoprotein complex"/>
    <property type="evidence" value="ECO:0007669"/>
    <property type="project" value="UniProtKB-KW"/>
</dbReference>
<dbReference type="GeneID" id="40351281"/>
<accession>A0A4D6C548</accession>
<organism evidence="10">
    <name type="scientific">Chloroparvula pacifica</name>
    <dbReference type="NCBI Taxonomy" id="1883388"/>
    <lineage>
        <taxon>Eukaryota</taxon>
        <taxon>Viridiplantae</taxon>
        <taxon>Chlorophyta</taxon>
        <taxon>Chloropicophyceae</taxon>
        <taxon>Chloropicales</taxon>
        <taxon>Chloropicaceae</taxon>
        <taxon>Chloroparvula</taxon>
    </lineage>
</organism>
<evidence type="ECO:0000256" key="3">
    <source>
        <dbReference type="ARBA" id="ARBA00022884"/>
    </source>
</evidence>
<keyword evidence="10" id="KW-0150">Chloroplast</keyword>
<dbReference type="GO" id="GO:0003735">
    <property type="term" value="F:structural constituent of ribosome"/>
    <property type="evidence" value="ECO:0007669"/>
    <property type="project" value="InterPro"/>
</dbReference>
<comment type="subunit">
    <text evidence="2 7">Part of the 30S ribosomal subunit.</text>
</comment>
<protein>
    <recommendedName>
        <fullName evidence="6 7">Small ribosomal subunit protein bS18c</fullName>
    </recommendedName>
</protein>
<dbReference type="GO" id="GO:0009507">
    <property type="term" value="C:chloroplast"/>
    <property type="evidence" value="ECO:0007669"/>
    <property type="project" value="UniProtKB-SubCell"/>
</dbReference>
<dbReference type="AlphaFoldDB" id="A0A4D6C548"/>
<evidence type="ECO:0000256" key="8">
    <source>
        <dbReference type="RuleBase" id="RU003910"/>
    </source>
</evidence>
<evidence type="ECO:0000256" key="7">
    <source>
        <dbReference type="HAMAP-Rule" id="MF_00270"/>
    </source>
</evidence>
<dbReference type="GO" id="GO:0005840">
    <property type="term" value="C:ribosome"/>
    <property type="evidence" value="ECO:0007669"/>
    <property type="project" value="UniProtKB-KW"/>
</dbReference>
<dbReference type="Pfam" id="PF01084">
    <property type="entry name" value="Ribosomal_S18"/>
    <property type="match status" value="1"/>
</dbReference>
<keyword evidence="5 7" id="KW-0687">Ribonucleoprotein</keyword>
<feature type="compositionally biased region" description="Basic residues" evidence="9">
    <location>
        <begin position="46"/>
        <end position="56"/>
    </location>
</feature>
<evidence type="ECO:0000256" key="6">
    <source>
        <dbReference type="ARBA" id="ARBA00035266"/>
    </source>
</evidence>
<dbReference type="GO" id="GO:0070181">
    <property type="term" value="F:small ribosomal subunit rRNA binding"/>
    <property type="evidence" value="ECO:0007669"/>
    <property type="project" value="TreeGrafter"/>
</dbReference>
<evidence type="ECO:0000256" key="4">
    <source>
        <dbReference type="ARBA" id="ARBA00022980"/>
    </source>
</evidence>
<keyword evidence="7" id="KW-0699">rRNA-binding</keyword>
<name>A0A4D6C548_9CHLO</name>
<evidence type="ECO:0000256" key="2">
    <source>
        <dbReference type="ARBA" id="ARBA00011458"/>
    </source>
</evidence>
<dbReference type="RefSeq" id="YP_009646541.1">
    <property type="nucleotide sequence ID" value="NC_042489.1"/>
</dbReference>
<reference evidence="10" key="1">
    <citation type="journal article" date="2019" name="Genome Biol. Evol.">
        <title>Tracing the Evolution of the Plastome and Mitogenome in the Chloropicophyceae Uncovered Convergent tRNA Gene Losses and a Variant Plastid Genetic Code.</title>
        <authorList>
            <person name="Turmel M."/>
            <person name="Dos Santos A.L."/>
            <person name="Otis C."/>
            <person name="Sergerie R."/>
            <person name="Lemieux C."/>
        </authorList>
    </citation>
    <scope>NUCLEOTIDE SEQUENCE</scope>
</reference>
<dbReference type="PANTHER" id="PTHR13479:SF40">
    <property type="entry name" value="SMALL RIBOSOMAL SUBUNIT PROTEIN BS18M"/>
    <property type="match status" value="1"/>
</dbReference>
<dbReference type="NCBIfam" id="TIGR00165">
    <property type="entry name" value="S18"/>
    <property type="match status" value="1"/>
</dbReference>
<feature type="region of interest" description="Disordered" evidence="9">
    <location>
        <begin position="32"/>
        <end position="56"/>
    </location>
</feature>
<dbReference type="HAMAP" id="MF_00270">
    <property type="entry name" value="Ribosomal_bS18"/>
    <property type="match status" value="1"/>
</dbReference>
<evidence type="ECO:0000256" key="1">
    <source>
        <dbReference type="ARBA" id="ARBA00005589"/>
    </source>
</evidence>
<evidence type="ECO:0000256" key="9">
    <source>
        <dbReference type="SAM" id="MobiDB-lite"/>
    </source>
</evidence>
<dbReference type="PRINTS" id="PR00974">
    <property type="entry name" value="RIBOSOMALS18"/>
</dbReference>
<comment type="subcellular location">
    <subcellularLocation>
        <location evidence="7">Plastid</location>
        <location evidence="7">Chloroplast</location>
    </subcellularLocation>
</comment>
<geneLocation type="chloroplast" evidence="10"/>
<dbReference type="GO" id="GO:0006412">
    <property type="term" value="P:translation"/>
    <property type="evidence" value="ECO:0007669"/>
    <property type="project" value="UniProtKB-UniRule"/>
</dbReference>
<dbReference type="Gene3D" id="4.10.640.10">
    <property type="entry name" value="Ribosomal protein S18"/>
    <property type="match status" value="1"/>
</dbReference>
<comment type="similarity">
    <text evidence="1 7 8">Belongs to the bacterial ribosomal protein bS18 family.</text>
</comment>
<dbReference type="InterPro" id="IPR001648">
    <property type="entry name" value="Ribosomal_bS18"/>
</dbReference>
<gene>
    <name evidence="7 10" type="primary">rps18</name>
</gene>
<keyword evidence="3 7" id="KW-0694">RNA-binding</keyword>
<dbReference type="SUPFAM" id="SSF46911">
    <property type="entry name" value="Ribosomal protein S18"/>
    <property type="match status" value="1"/>
</dbReference>